<dbReference type="EMBL" id="GBXM01083724">
    <property type="protein sequence ID" value="JAH24853.1"/>
    <property type="molecule type" value="Transcribed_RNA"/>
</dbReference>
<feature type="region of interest" description="Disordered" evidence="1">
    <location>
        <begin position="1"/>
        <end position="27"/>
    </location>
</feature>
<reference evidence="2" key="2">
    <citation type="journal article" date="2015" name="Fish Shellfish Immunol.">
        <title>Early steps in the European eel (Anguilla anguilla)-Vibrio vulnificus interaction in the gills: Role of the RtxA13 toxin.</title>
        <authorList>
            <person name="Callol A."/>
            <person name="Pajuelo D."/>
            <person name="Ebbesson L."/>
            <person name="Teles M."/>
            <person name="MacKenzie S."/>
            <person name="Amaro C."/>
        </authorList>
    </citation>
    <scope>NUCLEOTIDE SEQUENCE</scope>
</reference>
<name>A0A0E9R955_ANGAN</name>
<protein>
    <submittedName>
        <fullName evidence="2">Uncharacterized protein</fullName>
    </submittedName>
</protein>
<reference evidence="2" key="1">
    <citation type="submission" date="2014-11" db="EMBL/GenBank/DDBJ databases">
        <authorList>
            <person name="Amaro Gonzalez C."/>
        </authorList>
    </citation>
    <scope>NUCLEOTIDE SEQUENCE</scope>
</reference>
<organism evidence="2">
    <name type="scientific">Anguilla anguilla</name>
    <name type="common">European freshwater eel</name>
    <name type="synonym">Muraena anguilla</name>
    <dbReference type="NCBI Taxonomy" id="7936"/>
    <lineage>
        <taxon>Eukaryota</taxon>
        <taxon>Metazoa</taxon>
        <taxon>Chordata</taxon>
        <taxon>Craniata</taxon>
        <taxon>Vertebrata</taxon>
        <taxon>Euteleostomi</taxon>
        <taxon>Actinopterygii</taxon>
        <taxon>Neopterygii</taxon>
        <taxon>Teleostei</taxon>
        <taxon>Anguilliformes</taxon>
        <taxon>Anguillidae</taxon>
        <taxon>Anguilla</taxon>
    </lineage>
</organism>
<dbReference type="AlphaFoldDB" id="A0A0E9R955"/>
<accession>A0A0E9R955</accession>
<sequence>MVCSLSKLSSVGGKNKTGNKSSCITVM</sequence>
<evidence type="ECO:0000313" key="2">
    <source>
        <dbReference type="EMBL" id="JAH24853.1"/>
    </source>
</evidence>
<proteinExistence type="predicted"/>
<evidence type="ECO:0000256" key="1">
    <source>
        <dbReference type="SAM" id="MobiDB-lite"/>
    </source>
</evidence>
<feature type="compositionally biased region" description="Polar residues" evidence="1">
    <location>
        <begin position="16"/>
        <end position="27"/>
    </location>
</feature>